<dbReference type="GO" id="GO:0008168">
    <property type="term" value="F:methyltransferase activity"/>
    <property type="evidence" value="ECO:0007669"/>
    <property type="project" value="UniProtKB-KW"/>
</dbReference>
<dbReference type="AlphaFoldDB" id="A0A1C4XB60"/>
<keyword evidence="1" id="KW-0489">Methyltransferase</keyword>
<dbReference type="EMBL" id="LT607412">
    <property type="protein sequence ID" value="SCF05780.1"/>
    <property type="molecule type" value="Genomic_DNA"/>
</dbReference>
<keyword evidence="1" id="KW-0808">Transferase</keyword>
<dbReference type="PIRSF" id="PIRSF017393">
    <property type="entry name" value="MTase_SAV2177"/>
    <property type="match status" value="1"/>
</dbReference>
<dbReference type="Pfam" id="PF04672">
    <property type="entry name" value="Methyltransf_19"/>
    <property type="match status" value="1"/>
</dbReference>
<dbReference type="Gene3D" id="3.40.50.150">
    <property type="entry name" value="Vaccinia Virus protein VP39"/>
    <property type="match status" value="1"/>
</dbReference>
<keyword evidence="2" id="KW-1185">Reference proteome</keyword>
<protein>
    <submittedName>
        <fullName evidence="1">S-adenosyl methyltransferase</fullName>
    </submittedName>
</protein>
<dbReference type="Proteomes" id="UP000198243">
    <property type="component" value="Chromosome I"/>
</dbReference>
<proteinExistence type="predicted"/>
<dbReference type="InterPro" id="IPR006764">
    <property type="entry name" value="SAM_dep_MeTrfase_SAV2177_type"/>
</dbReference>
<organism evidence="1 2">
    <name type="scientific">Micromonospora coriariae</name>
    <dbReference type="NCBI Taxonomy" id="285665"/>
    <lineage>
        <taxon>Bacteria</taxon>
        <taxon>Bacillati</taxon>
        <taxon>Actinomycetota</taxon>
        <taxon>Actinomycetes</taxon>
        <taxon>Micromonosporales</taxon>
        <taxon>Micromonosporaceae</taxon>
        <taxon>Micromonospora</taxon>
    </lineage>
</organism>
<reference evidence="2" key="1">
    <citation type="submission" date="2016-06" db="EMBL/GenBank/DDBJ databases">
        <authorList>
            <person name="Varghese N."/>
            <person name="Submissions Spin"/>
        </authorList>
    </citation>
    <scope>NUCLEOTIDE SEQUENCE [LARGE SCALE GENOMIC DNA]</scope>
    <source>
        <strain evidence="2">DSM 44875</strain>
    </source>
</reference>
<sequence length="277" mass="30035">MGGPVTGRSGELSAADRIDTTVAHPARRYNYLLGGKDNFAADRESGDALAAAMPTIRLAAVENRMFLQRAVRFLAQQGVRQFLDIGTGIPTADNTHEVAQAIDPSARVVYVDNDPIVLAHARALLNSTSEGRTAYLDADLREPDKILAHPDLRTTLDLSQPVALMLVAILHFIRDDEDPKGILDRFVAALPAGSYVVASHVTWEYLPPTVTAKLEASNHDGRFRARSTEQFAELLAGMELVDPGIVSVARWRADDAPQPRPSVQDVSVNGAVARVVR</sequence>
<gene>
    <name evidence="1" type="ORF">GA0070607_4992</name>
</gene>
<dbReference type="GO" id="GO:0032259">
    <property type="term" value="P:methylation"/>
    <property type="evidence" value="ECO:0007669"/>
    <property type="project" value="UniProtKB-KW"/>
</dbReference>
<dbReference type="InterPro" id="IPR029063">
    <property type="entry name" value="SAM-dependent_MTases_sf"/>
</dbReference>
<accession>A0A1C4XB60</accession>
<evidence type="ECO:0000313" key="2">
    <source>
        <dbReference type="Proteomes" id="UP000198243"/>
    </source>
</evidence>
<dbReference type="SUPFAM" id="SSF53335">
    <property type="entry name" value="S-adenosyl-L-methionine-dependent methyltransferases"/>
    <property type="match status" value="1"/>
</dbReference>
<name>A0A1C4XB60_9ACTN</name>
<dbReference type="OrthoDB" id="4073278at2"/>
<evidence type="ECO:0000313" key="1">
    <source>
        <dbReference type="EMBL" id="SCF05780.1"/>
    </source>
</evidence>